<evidence type="ECO:0000256" key="1">
    <source>
        <dbReference type="SAM" id="Phobius"/>
    </source>
</evidence>
<evidence type="ECO:0000313" key="2">
    <source>
        <dbReference type="EMBL" id="KAB1638104.1"/>
    </source>
</evidence>
<organism evidence="2 3">
    <name type="scientific">Pseudoclavibacter terrae</name>
    <dbReference type="NCBI Taxonomy" id="1530195"/>
    <lineage>
        <taxon>Bacteria</taxon>
        <taxon>Bacillati</taxon>
        <taxon>Actinomycetota</taxon>
        <taxon>Actinomycetes</taxon>
        <taxon>Micrococcales</taxon>
        <taxon>Microbacteriaceae</taxon>
        <taxon>Pseudoclavibacter</taxon>
    </lineage>
</organism>
<evidence type="ECO:0000313" key="3">
    <source>
        <dbReference type="Proteomes" id="UP000490386"/>
    </source>
</evidence>
<name>A0A7J5B4M3_9MICO</name>
<feature type="transmembrane region" description="Helical" evidence="1">
    <location>
        <begin position="12"/>
        <end position="34"/>
    </location>
</feature>
<protein>
    <submittedName>
        <fullName evidence="2">Uncharacterized protein</fullName>
    </submittedName>
</protein>
<keyword evidence="1" id="KW-0812">Transmembrane</keyword>
<dbReference type="RefSeq" id="WP_151423204.1">
    <property type="nucleotide sequence ID" value="NZ_WBJX01000002.1"/>
</dbReference>
<comment type="caution">
    <text evidence="2">The sequence shown here is derived from an EMBL/GenBank/DDBJ whole genome shotgun (WGS) entry which is preliminary data.</text>
</comment>
<keyword evidence="1" id="KW-1133">Transmembrane helix</keyword>
<sequence>MKTGLMSWRGVFTLILLLIVTTAAVVSIMNAGTVPTFDDKGTLLVDPFANSKDVLALVLAPATLALGYWFGSSGTERAEEQRASAVVAERTAKDKLNESQSAVAALSQTSDPAVVADLKTRYPQAFGERP</sequence>
<reference evidence="2 3" key="1">
    <citation type="submission" date="2019-09" db="EMBL/GenBank/DDBJ databases">
        <title>Phylogeny of genus Pseudoclavibacter and closely related genus.</title>
        <authorList>
            <person name="Li Y."/>
        </authorList>
    </citation>
    <scope>NUCLEOTIDE SEQUENCE [LARGE SCALE GENOMIC DNA]</scope>
    <source>
        <strain evidence="2 3">THG-MD12</strain>
    </source>
</reference>
<dbReference type="Proteomes" id="UP000490386">
    <property type="component" value="Unassembled WGS sequence"/>
</dbReference>
<gene>
    <name evidence="2" type="ORF">F8O03_06740</name>
</gene>
<keyword evidence="1" id="KW-0472">Membrane</keyword>
<accession>A0A7J5B4M3</accession>
<dbReference type="EMBL" id="WBJX01000002">
    <property type="protein sequence ID" value="KAB1638104.1"/>
    <property type="molecule type" value="Genomic_DNA"/>
</dbReference>
<proteinExistence type="predicted"/>
<feature type="transmembrane region" description="Helical" evidence="1">
    <location>
        <begin position="54"/>
        <end position="71"/>
    </location>
</feature>
<keyword evidence="3" id="KW-1185">Reference proteome</keyword>
<dbReference type="AlphaFoldDB" id="A0A7J5B4M3"/>